<sequence>MSSSSMVVETSNLSSSTRSKLHSPVGGKGKCSLHRWVLLKNSMLRALPLTTPNLTQSEPTLPSTKIHNGGEPDEGEVITDDADSFMFPDAEDLVETDSCESQWLDSLLETLGDDDDSDCCGNSLHADEDDDHSLSPFTSPMSSSDDLISSAYDESPISSPYTYPYPVPYPPFHPPLEYPCTDSLDFSFLASPYDNPFPYCDQDDVEDMPVPDSIEDTSDDESDTPLTPSIGQSSSSLEFKAPLHDDRFSLCRTIPRLFINTSESCFHTHPDDFRLSYIHQDC</sequence>
<protein>
    <submittedName>
        <fullName evidence="2">Uncharacterized protein</fullName>
    </submittedName>
</protein>
<proteinExistence type="predicted"/>
<reference evidence="2 3" key="1">
    <citation type="submission" date="2024-05" db="EMBL/GenBank/DDBJ databases">
        <title>A draft genome resource for the thread blight pathogen Marasmius tenuissimus strain MS-2.</title>
        <authorList>
            <person name="Yulfo-Soto G.E."/>
            <person name="Baruah I.K."/>
            <person name="Amoako-Attah I."/>
            <person name="Bukari Y."/>
            <person name="Meinhardt L.W."/>
            <person name="Bailey B.A."/>
            <person name="Cohen S.P."/>
        </authorList>
    </citation>
    <scope>NUCLEOTIDE SEQUENCE [LARGE SCALE GENOMIC DNA]</scope>
    <source>
        <strain evidence="2 3">MS-2</strain>
    </source>
</reference>
<feature type="region of interest" description="Disordered" evidence="1">
    <location>
        <begin position="119"/>
        <end position="153"/>
    </location>
</feature>
<feature type="compositionally biased region" description="Polar residues" evidence="1">
    <location>
        <begin position="53"/>
        <end position="66"/>
    </location>
</feature>
<feature type="compositionally biased region" description="Polar residues" evidence="1">
    <location>
        <begin position="1"/>
        <end position="18"/>
    </location>
</feature>
<feature type="compositionally biased region" description="Low complexity" evidence="1">
    <location>
        <begin position="134"/>
        <end position="153"/>
    </location>
</feature>
<evidence type="ECO:0000313" key="3">
    <source>
        <dbReference type="Proteomes" id="UP001437256"/>
    </source>
</evidence>
<organism evidence="2 3">
    <name type="scientific">Marasmius tenuissimus</name>
    <dbReference type="NCBI Taxonomy" id="585030"/>
    <lineage>
        <taxon>Eukaryota</taxon>
        <taxon>Fungi</taxon>
        <taxon>Dikarya</taxon>
        <taxon>Basidiomycota</taxon>
        <taxon>Agaricomycotina</taxon>
        <taxon>Agaricomycetes</taxon>
        <taxon>Agaricomycetidae</taxon>
        <taxon>Agaricales</taxon>
        <taxon>Marasmiineae</taxon>
        <taxon>Marasmiaceae</taxon>
        <taxon>Marasmius</taxon>
    </lineage>
</organism>
<comment type="caution">
    <text evidence="2">The sequence shown here is derived from an EMBL/GenBank/DDBJ whole genome shotgun (WGS) entry which is preliminary data.</text>
</comment>
<dbReference type="EMBL" id="JBBXMP010000003">
    <property type="protein sequence ID" value="KAL0071455.1"/>
    <property type="molecule type" value="Genomic_DNA"/>
</dbReference>
<feature type="region of interest" description="Disordered" evidence="1">
    <location>
        <begin position="53"/>
        <end position="79"/>
    </location>
</feature>
<keyword evidence="3" id="KW-1185">Reference proteome</keyword>
<evidence type="ECO:0000313" key="2">
    <source>
        <dbReference type="EMBL" id="KAL0071455.1"/>
    </source>
</evidence>
<accession>A0ABR3AD80</accession>
<name>A0ABR3AD80_9AGAR</name>
<gene>
    <name evidence="2" type="ORF">AAF712_001312</name>
</gene>
<feature type="compositionally biased region" description="Acidic residues" evidence="1">
    <location>
        <begin position="203"/>
        <end position="223"/>
    </location>
</feature>
<dbReference type="Proteomes" id="UP001437256">
    <property type="component" value="Unassembled WGS sequence"/>
</dbReference>
<feature type="region of interest" description="Disordered" evidence="1">
    <location>
        <begin position="203"/>
        <end position="235"/>
    </location>
</feature>
<evidence type="ECO:0000256" key="1">
    <source>
        <dbReference type="SAM" id="MobiDB-lite"/>
    </source>
</evidence>
<feature type="region of interest" description="Disordered" evidence="1">
    <location>
        <begin position="1"/>
        <end position="29"/>
    </location>
</feature>